<evidence type="ECO:0000313" key="17">
    <source>
        <dbReference type="EMBL" id="SLM39583.1"/>
    </source>
</evidence>
<evidence type="ECO:0000256" key="2">
    <source>
        <dbReference type="ARBA" id="ARBA00006344"/>
    </source>
</evidence>
<comment type="similarity">
    <text evidence="2">Belongs to the TIM50 family.</text>
</comment>
<feature type="domain" description="FCP1 homology" evidence="16">
    <location>
        <begin position="316"/>
        <end position="459"/>
    </location>
</feature>
<dbReference type="InterPro" id="IPR036412">
    <property type="entry name" value="HAD-like_sf"/>
</dbReference>
<evidence type="ECO:0000256" key="9">
    <source>
        <dbReference type="ARBA" id="ARBA00022946"/>
    </source>
</evidence>
<dbReference type="FunFam" id="3.40.50.1000:FF:000019">
    <property type="entry name" value="Mitochondrial import inner membrane translocase subunit TIM50"/>
    <property type="match status" value="1"/>
</dbReference>
<dbReference type="PANTHER" id="PTHR12210">
    <property type="entry name" value="DULLARD PROTEIN PHOSPHATASE"/>
    <property type="match status" value="1"/>
</dbReference>
<proteinExistence type="inferred from homology"/>
<keyword evidence="7" id="KW-0999">Mitochondrion inner membrane</keyword>
<reference evidence="18" key="1">
    <citation type="submission" date="2017-03" db="EMBL/GenBank/DDBJ databases">
        <authorList>
            <person name="Sharma R."/>
            <person name="Thines M."/>
        </authorList>
    </citation>
    <scope>NUCLEOTIDE SEQUENCE [LARGE SCALE GENOMIC DNA]</scope>
</reference>
<keyword evidence="9" id="KW-0809">Transit peptide</keyword>
<evidence type="ECO:0000256" key="4">
    <source>
        <dbReference type="ARBA" id="ARBA00020799"/>
    </source>
</evidence>
<comment type="subcellular location">
    <subcellularLocation>
        <location evidence="1">Mitochondrion inner membrane</location>
        <topology evidence="1">Single-pass membrane protein</topology>
    </subcellularLocation>
</comment>
<dbReference type="Pfam" id="PF03031">
    <property type="entry name" value="NIF"/>
    <property type="match status" value="1"/>
</dbReference>
<evidence type="ECO:0000256" key="6">
    <source>
        <dbReference type="ARBA" id="ARBA00022692"/>
    </source>
</evidence>
<feature type="compositionally biased region" description="Polar residues" evidence="15">
    <location>
        <begin position="136"/>
        <end position="159"/>
    </location>
</feature>
<sequence>MLARAAAHSLRLRPAPAPLRTALTSTRYRGYAKSIKPKKPTDYQIPSTAALAASGGRHGPATQSPNDTAAAVGQGAVAHATLPSGKPSSPDYSEKQVEFESLGESSRGNTKPLSDGAGPGRTNAEAAETNPHPGYSTLQEAFGTRQSSEANTTPQSTFPSAIDPAEAQQRAEVPSRPLPDLTQGIPSTLDTELANAASASRTDSQALNLTEDPSQASPGGRGGGGLPSSAYISSAERRRNRVANWLYASFLLLSISGTVYLGRNWETEEEELNHPEAPTGWGFALFYNRAKARLAQTLDYYNEPAFPKLLPNVDPVWERPYTLVLSLEDLLIHSEWTREHGWRMAKRPGVDYFLRYLSQYYELVLFTSVPSMYADPVIKKLDPYRIIMWPLFREATRYKNGQYIKDLSYLNRPLNRVILFDTVESHAKLQPENAVILPKWKGDLQDKELVSYIPFLEYLANMGFDDTRTVLKSFDGKHIPSEFATREAVARERFQKQLAEDRAKRPKHSGVGFLGSALGMRAPSIGPDGMESLSEGFEQGKMLQDQIRERGQKQYEMIERDIKENGEKWLKEMAEEEEKARQEQMKGVTKSFAGVFGGGSK</sequence>
<dbReference type="InterPro" id="IPR004274">
    <property type="entry name" value="FCP1_dom"/>
</dbReference>
<keyword evidence="18" id="KW-1185">Reference proteome</keyword>
<evidence type="ECO:0000313" key="18">
    <source>
        <dbReference type="Proteomes" id="UP000192927"/>
    </source>
</evidence>
<dbReference type="SUPFAM" id="SSF56784">
    <property type="entry name" value="HAD-like"/>
    <property type="match status" value="1"/>
</dbReference>
<dbReference type="Gene3D" id="3.40.50.1000">
    <property type="entry name" value="HAD superfamily/HAD-like"/>
    <property type="match status" value="1"/>
</dbReference>
<organism evidence="17 18">
    <name type="scientific">Lasallia pustulata</name>
    <dbReference type="NCBI Taxonomy" id="136370"/>
    <lineage>
        <taxon>Eukaryota</taxon>
        <taxon>Fungi</taxon>
        <taxon>Dikarya</taxon>
        <taxon>Ascomycota</taxon>
        <taxon>Pezizomycotina</taxon>
        <taxon>Lecanoromycetes</taxon>
        <taxon>OSLEUM clade</taxon>
        <taxon>Umbilicariomycetidae</taxon>
        <taxon>Umbilicariales</taxon>
        <taxon>Umbilicariaceae</taxon>
        <taxon>Lasallia</taxon>
    </lineage>
</organism>
<keyword evidence="5" id="KW-0813">Transport</keyword>
<feature type="compositionally biased region" description="Low complexity" evidence="15">
    <location>
        <begin position="69"/>
        <end position="80"/>
    </location>
</feature>
<name>A0A1W5D8X9_9LECA</name>
<evidence type="ECO:0000259" key="16">
    <source>
        <dbReference type="PROSITE" id="PS50969"/>
    </source>
</evidence>
<dbReference type="CDD" id="cd07521">
    <property type="entry name" value="HAD_FCP1-like"/>
    <property type="match status" value="1"/>
</dbReference>
<evidence type="ECO:0000256" key="10">
    <source>
        <dbReference type="ARBA" id="ARBA00022989"/>
    </source>
</evidence>
<dbReference type="PROSITE" id="PS50969">
    <property type="entry name" value="FCP1"/>
    <property type="match status" value="1"/>
</dbReference>
<feature type="compositionally biased region" description="Polar residues" evidence="15">
    <location>
        <begin position="103"/>
        <end position="112"/>
    </location>
</feature>
<feature type="compositionally biased region" description="Polar residues" evidence="15">
    <location>
        <begin position="197"/>
        <end position="217"/>
    </location>
</feature>
<keyword evidence="8" id="KW-0653">Protein transport</keyword>
<accession>A0A1W5D8X9</accession>
<keyword evidence="13" id="KW-0472">Membrane</keyword>
<evidence type="ECO:0000256" key="12">
    <source>
        <dbReference type="ARBA" id="ARBA00023128"/>
    </source>
</evidence>
<dbReference type="SMART" id="SM00577">
    <property type="entry name" value="CPDc"/>
    <property type="match status" value="1"/>
</dbReference>
<keyword evidence="12" id="KW-0496">Mitochondrion</keyword>
<comment type="function">
    <text evidence="14">Essential component of the TIM23 complex, a complex that mediates the translocation of transit peptide-containing proteins across the mitochondrial inner membrane. Required to direct preproteins in transit and direct them to the channel protein TIM23, and possibly facilitates transfer of the translocating proteins from the TOM complex to the TIM23 complex.</text>
</comment>
<dbReference type="GO" id="GO:0015031">
    <property type="term" value="P:protein transport"/>
    <property type="evidence" value="ECO:0007669"/>
    <property type="project" value="UniProtKB-KW"/>
</dbReference>
<protein>
    <recommendedName>
        <fullName evidence="4">Mitochondrial import inner membrane translocase subunit TIM50</fullName>
    </recommendedName>
    <alternativeName>
        <fullName evidence="3">Mitochondrial import inner membrane translocase subunit tim50</fullName>
    </alternativeName>
</protein>
<dbReference type="AlphaFoldDB" id="A0A1W5D8X9"/>
<evidence type="ECO:0000256" key="1">
    <source>
        <dbReference type="ARBA" id="ARBA00004434"/>
    </source>
</evidence>
<evidence type="ECO:0000256" key="7">
    <source>
        <dbReference type="ARBA" id="ARBA00022792"/>
    </source>
</evidence>
<evidence type="ECO:0000256" key="8">
    <source>
        <dbReference type="ARBA" id="ARBA00022927"/>
    </source>
</evidence>
<dbReference type="GO" id="GO:0005743">
    <property type="term" value="C:mitochondrial inner membrane"/>
    <property type="evidence" value="ECO:0007669"/>
    <property type="project" value="UniProtKB-SubCell"/>
</dbReference>
<keyword evidence="6" id="KW-0812">Transmembrane</keyword>
<evidence type="ECO:0000256" key="3">
    <source>
        <dbReference type="ARBA" id="ARBA00013483"/>
    </source>
</evidence>
<dbReference type="EMBL" id="FWEW01003531">
    <property type="protein sequence ID" value="SLM39583.1"/>
    <property type="molecule type" value="Genomic_DNA"/>
</dbReference>
<evidence type="ECO:0000256" key="11">
    <source>
        <dbReference type="ARBA" id="ARBA00023010"/>
    </source>
</evidence>
<dbReference type="Proteomes" id="UP000192927">
    <property type="component" value="Unassembled WGS sequence"/>
</dbReference>
<keyword evidence="10" id="KW-1133">Transmembrane helix</keyword>
<evidence type="ECO:0000256" key="13">
    <source>
        <dbReference type="ARBA" id="ARBA00023136"/>
    </source>
</evidence>
<evidence type="ECO:0000256" key="14">
    <source>
        <dbReference type="ARBA" id="ARBA00059797"/>
    </source>
</evidence>
<feature type="region of interest" description="Disordered" evidence="15">
    <location>
        <begin position="51"/>
        <end position="228"/>
    </location>
</feature>
<evidence type="ECO:0000256" key="15">
    <source>
        <dbReference type="SAM" id="MobiDB-lite"/>
    </source>
</evidence>
<evidence type="ECO:0000256" key="5">
    <source>
        <dbReference type="ARBA" id="ARBA00022448"/>
    </source>
</evidence>
<dbReference type="InterPro" id="IPR050365">
    <property type="entry name" value="TIM50"/>
</dbReference>
<dbReference type="InterPro" id="IPR023214">
    <property type="entry name" value="HAD_sf"/>
</dbReference>
<keyword evidence="11" id="KW-0811">Translocation</keyword>